<keyword evidence="2" id="KW-1185">Reference proteome</keyword>
<evidence type="ECO:0000313" key="1">
    <source>
        <dbReference type="EMBL" id="GBL90112.1"/>
    </source>
</evidence>
<accession>A0A4Y2BCS5</accession>
<dbReference type="AlphaFoldDB" id="A0A4Y2BCS5"/>
<organism evidence="1 2">
    <name type="scientific">Araneus ventricosus</name>
    <name type="common">Orbweaver spider</name>
    <name type="synonym">Epeira ventricosa</name>
    <dbReference type="NCBI Taxonomy" id="182803"/>
    <lineage>
        <taxon>Eukaryota</taxon>
        <taxon>Metazoa</taxon>
        <taxon>Ecdysozoa</taxon>
        <taxon>Arthropoda</taxon>
        <taxon>Chelicerata</taxon>
        <taxon>Arachnida</taxon>
        <taxon>Araneae</taxon>
        <taxon>Araneomorphae</taxon>
        <taxon>Entelegynae</taxon>
        <taxon>Araneoidea</taxon>
        <taxon>Araneidae</taxon>
        <taxon>Araneus</taxon>
    </lineage>
</organism>
<name>A0A4Y2BCS5_ARAVE</name>
<dbReference type="Proteomes" id="UP000499080">
    <property type="component" value="Unassembled WGS sequence"/>
</dbReference>
<evidence type="ECO:0000313" key="2">
    <source>
        <dbReference type="Proteomes" id="UP000499080"/>
    </source>
</evidence>
<proteinExistence type="predicted"/>
<reference evidence="1 2" key="1">
    <citation type="journal article" date="2019" name="Sci. Rep.">
        <title>Orb-weaving spider Araneus ventricosus genome elucidates the spidroin gene catalogue.</title>
        <authorList>
            <person name="Kono N."/>
            <person name="Nakamura H."/>
            <person name="Ohtoshi R."/>
            <person name="Moran D.A.P."/>
            <person name="Shinohara A."/>
            <person name="Yoshida Y."/>
            <person name="Fujiwara M."/>
            <person name="Mori M."/>
            <person name="Tomita M."/>
            <person name="Arakawa K."/>
        </authorList>
    </citation>
    <scope>NUCLEOTIDE SEQUENCE [LARGE SCALE GENOMIC DNA]</scope>
</reference>
<comment type="caution">
    <text evidence="1">The sequence shown here is derived from an EMBL/GenBank/DDBJ whole genome shotgun (WGS) entry which is preliminary data.</text>
</comment>
<gene>
    <name evidence="1" type="ORF">AVEN_135465_1</name>
</gene>
<dbReference type="EMBL" id="BGPR01000069">
    <property type="protein sequence ID" value="GBL90112.1"/>
    <property type="molecule type" value="Genomic_DNA"/>
</dbReference>
<sequence length="125" mass="14211">MNYKLINRNEAVVLAGGSGGNRAQGCKGICHGGQLEDIAYLDSNPVCSHAGRRRDKLVNYSFITKQIRCLVREGEWDSLFFENIWHFYKEITKGGRIELTTPKNSRSNNLASFVRLSDECREIEK</sequence>
<protein>
    <submittedName>
        <fullName evidence="1">Uncharacterized protein</fullName>
    </submittedName>
</protein>